<gene>
    <name evidence="1" type="ORF">ACE1CA_22555</name>
</gene>
<reference evidence="1 2" key="1">
    <citation type="submission" date="2024-09" db="EMBL/GenBank/DDBJ databases">
        <title>Floridaenema gen nov. (Aerosakkonemataceae, Aerosakkonematales ord. nov., Cyanobacteria) from benthic tropical and subtropical fresh waters, with the description of four new species.</title>
        <authorList>
            <person name="Moretto J.A."/>
            <person name="Berthold D.E."/>
            <person name="Lefler F.W."/>
            <person name="Huang I.-S."/>
            <person name="Laughinghouse H. IV."/>
        </authorList>
    </citation>
    <scope>NUCLEOTIDE SEQUENCE [LARGE SCALE GENOMIC DNA]</scope>
    <source>
        <strain evidence="1 2">BLCC-F167</strain>
    </source>
</reference>
<proteinExistence type="predicted"/>
<sequence length="227" mass="25289">MSTADELLNQIPAKSVGHILDKLLECRRNLKAGKTASVPYTTLYLHNGLIMQGWLLDIQEDQGVSWVLLQISDDPTRAPVSVGYVAVSSIIAITLYHVTDILQSLSFGAIELPVAEAIPTRIALRQQASDLAQSLSLNQITIDFESFPDNELYRYRVFQMLENLGSVVRELQKSNLAREALSEQVESITLAYGEVNEVSLSNQSLLIKFDNLLSERELINQITTTLK</sequence>
<dbReference type="EMBL" id="JBHFNT010000205">
    <property type="protein sequence ID" value="MFB2837318.1"/>
    <property type="molecule type" value="Genomic_DNA"/>
</dbReference>
<evidence type="ECO:0000313" key="1">
    <source>
        <dbReference type="EMBL" id="MFB2837318.1"/>
    </source>
</evidence>
<evidence type="ECO:0000313" key="2">
    <source>
        <dbReference type="Proteomes" id="UP001576780"/>
    </source>
</evidence>
<keyword evidence="2" id="KW-1185">Reference proteome</keyword>
<organism evidence="1 2">
    <name type="scientific">Floridaenema evergladense BLCC-F167</name>
    <dbReference type="NCBI Taxonomy" id="3153639"/>
    <lineage>
        <taxon>Bacteria</taxon>
        <taxon>Bacillati</taxon>
        <taxon>Cyanobacteriota</taxon>
        <taxon>Cyanophyceae</taxon>
        <taxon>Oscillatoriophycideae</taxon>
        <taxon>Aerosakkonematales</taxon>
        <taxon>Aerosakkonemataceae</taxon>
        <taxon>Floridanema</taxon>
        <taxon>Floridanema evergladense</taxon>
    </lineage>
</organism>
<dbReference type="RefSeq" id="WP_413279670.1">
    <property type="nucleotide sequence ID" value="NZ_JBHFNT010000205.1"/>
</dbReference>
<comment type="caution">
    <text evidence="1">The sequence shown here is derived from an EMBL/GenBank/DDBJ whole genome shotgun (WGS) entry which is preliminary data.</text>
</comment>
<accession>A0ABV4WRN1</accession>
<protein>
    <submittedName>
        <fullName evidence="1">Uncharacterized protein</fullName>
    </submittedName>
</protein>
<name>A0ABV4WRN1_9CYAN</name>
<dbReference type="Proteomes" id="UP001576780">
    <property type="component" value="Unassembled WGS sequence"/>
</dbReference>